<reference evidence="4" key="1">
    <citation type="journal article" date="2020" name="Appl. Environ. Microbiol.">
        <title>Diazotrophic Anaeromyxobacter Isolates from Soils.</title>
        <authorList>
            <person name="Masuda Y."/>
            <person name="Yamanaka H."/>
            <person name="Xu Z.X."/>
            <person name="Shiratori Y."/>
            <person name="Aono T."/>
            <person name="Amachi S."/>
            <person name="Senoo K."/>
            <person name="Itoh H."/>
        </authorList>
    </citation>
    <scope>NUCLEOTIDE SEQUENCE [LARGE SCALE GENOMIC DNA]</scope>
    <source>
        <strain evidence="4">R267</strain>
    </source>
</reference>
<proteinExistence type="inferred from homology"/>
<organism evidence="3 4">
    <name type="scientific">Anaeromyxobacter diazotrophicus</name>
    <dbReference type="NCBI Taxonomy" id="2590199"/>
    <lineage>
        <taxon>Bacteria</taxon>
        <taxon>Pseudomonadati</taxon>
        <taxon>Myxococcota</taxon>
        <taxon>Myxococcia</taxon>
        <taxon>Myxococcales</taxon>
        <taxon>Cystobacterineae</taxon>
        <taxon>Anaeromyxobacteraceae</taxon>
        <taxon>Anaeromyxobacter</taxon>
    </lineage>
</organism>
<dbReference type="Pfam" id="PF13371">
    <property type="entry name" value="TPR_9"/>
    <property type="match status" value="1"/>
</dbReference>
<accession>A0A7I9VJM3</accession>
<feature type="domain" description="Protein SirB1 N-terminal" evidence="2">
    <location>
        <begin position="43"/>
        <end position="193"/>
    </location>
</feature>
<dbReference type="EMBL" id="BJTG01000002">
    <property type="protein sequence ID" value="GEJ56340.1"/>
    <property type="molecule type" value="Genomic_DNA"/>
</dbReference>
<dbReference type="Proteomes" id="UP000503640">
    <property type="component" value="Unassembled WGS sequence"/>
</dbReference>
<dbReference type="InterPro" id="IPR032698">
    <property type="entry name" value="SirB1_N"/>
</dbReference>
<dbReference type="PANTHER" id="PTHR31350:SF21">
    <property type="entry name" value="F-BOX ONLY PROTEIN 21"/>
    <property type="match status" value="1"/>
</dbReference>
<evidence type="ECO:0000313" key="3">
    <source>
        <dbReference type="EMBL" id="GEJ56340.1"/>
    </source>
</evidence>
<evidence type="ECO:0000313" key="4">
    <source>
        <dbReference type="Proteomes" id="UP000503640"/>
    </source>
</evidence>
<dbReference type="AlphaFoldDB" id="A0A7I9VJM3"/>
<dbReference type="PANTHER" id="PTHR31350">
    <property type="entry name" value="SI:DKEY-261L7.2"/>
    <property type="match status" value="1"/>
</dbReference>
<comment type="caution">
    <text evidence="3">The sequence shown here is derived from an EMBL/GenBank/DDBJ whole genome shotgun (WGS) entry which is preliminary data.</text>
</comment>
<dbReference type="RefSeq" id="WP_176063722.1">
    <property type="nucleotide sequence ID" value="NZ_BJTG01000002.1"/>
</dbReference>
<sequence length="278" mass="30713">MPALGDNPARRRFAALIARRKVPLAEAALALAAEEYPHLEPARYLGQLGELAAEVEARLPARRDSASVLRALRAVLFEEHRFRGNDQAYYDPRNSFLNEVLERQLGIPITLALVYIEVASRVGLTLHGVGFPGHFLVKYVAGSREVFIDPYHGGEILSGEECVARFQARAPGRPLDPRHLDAVSARQILARMLHNLKKIYVEAGDDVRALWVTDRLVLLAPDDPAERRDRGLVEARLGGQSAALSDLEFYLAAAPHAEDAGEVRDLCEQLRGNAGYLN</sequence>
<keyword evidence="4" id="KW-1185">Reference proteome</keyword>
<gene>
    <name evidence="3" type="ORF">AMYX_10810</name>
</gene>
<dbReference type="Pfam" id="PF13369">
    <property type="entry name" value="Transglut_core2"/>
    <property type="match status" value="1"/>
</dbReference>
<protein>
    <recommendedName>
        <fullName evidence="2">Protein SirB1 N-terminal domain-containing protein</fullName>
    </recommendedName>
</protein>
<comment type="similarity">
    <text evidence="1">Belongs to the UPF0162 family.</text>
</comment>
<evidence type="ECO:0000259" key="2">
    <source>
        <dbReference type="Pfam" id="PF13369"/>
    </source>
</evidence>
<name>A0A7I9VJM3_9BACT</name>
<evidence type="ECO:0000256" key="1">
    <source>
        <dbReference type="ARBA" id="ARBA00007100"/>
    </source>
</evidence>